<evidence type="ECO:0000259" key="9">
    <source>
        <dbReference type="Pfam" id="PF23368"/>
    </source>
</evidence>
<evidence type="ECO:0000256" key="5">
    <source>
        <dbReference type="ARBA" id="ARBA00023049"/>
    </source>
</evidence>
<dbReference type="EMBL" id="FNDD01000014">
    <property type="protein sequence ID" value="SDH37205.1"/>
    <property type="molecule type" value="Genomic_DNA"/>
</dbReference>
<dbReference type="OrthoDB" id="9810445at2"/>
<keyword evidence="7" id="KW-1133">Transmembrane helix</keyword>
<comment type="cofactor">
    <cofactor evidence="6">
        <name>Zn(2+)</name>
        <dbReference type="ChEBI" id="CHEBI:29105"/>
    </cofactor>
    <text evidence="6">Binds 1 zinc ion per subunit.</text>
</comment>
<dbReference type="Pfam" id="PF23368">
    <property type="entry name" value="DUF7092"/>
    <property type="match status" value="1"/>
</dbReference>
<keyword evidence="7" id="KW-0472">Membrane</keyword>
<evidence type="ECO:0000256" key="6">
    <source>
        <dbReference type="RuleBase" id="RU003983"/>
    </source>
</evidence>
<keyword evidence="7" id="KW-0812">Transmembrane</keyword>
<keyword evidence="11" id="KW-1185">Reference proteome</keyword>
<gene>
    <name evidence="10" type="ORF">SAMN04488136_11470</name>
</gene>
<dbReference type="GO" id="GO:0004222">
    <property type="term" value="F:metalloendopeptidase activity"/>
    <property type="evidence" value="ECO:0007669"/>
    <property type="project" value="InterPro"/>
</dbReference>
<dbReference type="PANTHER" id="PTHR22726">
    <property type="entry name" value="METALLOENDOPEPTIDASE OMA1"/>
    <property type="match status" value="1"/>
</dbReference>
<keyword evidence="2" id="KW-0479">Metal-binding</keyword>
<dbReference type="Gene3D" id="3.30.2010.10">
    <property type="entry name" value="Metalloproteases ('zincins'), catalytic domain"/>
    <property type="match status" value="1"/>
</dbReference>
<evidence type="ECO:0000259" key="8">
    <source>
        <dbReference type="Pfam" id="PF01435"/>
    </source>
</evidence>
<comment type="similarity">
    <text evidence="6">Belongs to the peptidase M48 family.</text>
</comment>
<dbReference type="CDD" id="cd07332">
    <property type="entry name" value="M48C_Oma1_like"/>
    <property type="match status" value="1"/>
</dbReference>
<accession>A0A1G8BVJ1</accession>
<keyword evidence="5 6" id="KW-0482">Metalloprotease</keyword>
<dbReference type="Pfam" id="PF01435">
    <property type="entry name" value="Peptidase_M48"/>
    <property type="match status" value="1"/>
</dbReference>
<sequence length="330" mass="36751">MQLSGHVFAPRSSERSAAQFQYQSDSQWLLITHSGMLSYSADEVTFSDPVGDRPIRISLPDGRVFVTPRTPELDTWLAPTRPWAFVLDWFESNWLAWAGSIMLCAVMVIGGYQYALPWVSHKTAQAIPTPWALQLGDKVLATLDHYCQPSNLSTQRQAEIRRRVDHFLPRLPTMPYKVNIEFRSDDGQANAFALPGGTIVLLDGVVNLAKTEQQLDAIVLHELGHVYHRHMMTRLVESSIISVAVALMTGEASGVIDNMAGAGVFLLANRRSRGDEQQADAFARQALITLYGSANSLGEVFLLLKQQGGLEAPEWLSTHPNMEERIERSH</sequence>
<dbReference type="GO" id="GO:0016020">
    <property type="term" value="C:membrane"/>
    <property type="evidence" value="ECO:0007669"/>
    <property type="project" value="TreeGrafter"/>
</dbReference>
<evidence type="ECO:0000313" key="11">
    <source>
        <dbReference type="Proteomes" id="UP000198854"/>
    </source>
</evidence>
<dbReference type="RefSeq" id="WP_093274500.1">
    <property type="nucleotide sequence ID" value="NZ_FNDD01000014.1"/>
</dbReference>
<keyword evidence="4 6" id="KW-0862">Zinc</keyword>
<dbReference type="InterPro" id="IPR055518">
    <property type="entry name" value="DUF7092"/>
</dbReference>
<reference evidence="10 11" key="1">
    <citation type="submission" date="2016-10" db="EMBL/GenBank/DDBJ databases">
        <authorList>
            <person name="de Groot N.N."/>
        </authorList>
    </citation>
    <scope>NUCLEOTIDE SEQUENCE [LARGE SCALE GENOMIC DNA]</scope>
    <source>
        <strain evidence="10 11">CGMCC 1.10228</strain>
    </source>
</reference>
<dbReference type="Proteomes" id="UP000198854">
    <property type="component" value="Unassembled WGS sequence"/>
</dbReference>
<dbReference type="GO" id="GO:0051603">
    <property type="term" value="P:proteolysis involved in protein catabolic process"/>
    <property type="evidence" value="ECO:0007669"/>
    <property type="project" value="TreeGrafter"/>
</dbReference>
<evidence type="ECO:0000256" key="4">
    <source>
        <dbReference type="ARBA" id="ARBA00022833"/>
    </source>
</evidence>
<evidence type="ECO:0000256" key="1">
    <source>
        <dbReference type="ARBA" id="ARBA00022670"/>
    </source>
</evidence>
<dbReference type="InterPro" id="IPR001915">
    <property type="entry name" value="Peptidase_M48"/>
</dbReference>
<organism evidence="10 11">
    <name type="scientific">Vibrio xiamenensis</name>
    <dbReference type="NCBI Taxonomy" id="861298"/>
    <lineage>
        <taxon>Bacteria</taxon>
        <taxon>Pseudomonadati</taxon>
        <taxon>Pseudomonadota</taxon>
        <taxon>Gammaproteobacteria</taxon>
        <taxon>Vibrionales</taxon>
        <taxon>Vibrionaceae</taxon>
        <taxon>Vibrio</taxon>
    </lineage>
</organism>
<evidence type="ECO:0000256" key="2">
    <source>
        <dbReference type="ARBA" id="ARBA00022723"/>
    </source>
</evidence>
<name>A0A1G8BVJ1_9VIBR</name>
<feature type="domain" description="DUF7092" evidence="9">
    <location>
        <begin position="3"/>
        <end position="78"/>
    </location>
</feature>
<dbReference type="GO" id="GO:0046872">
    <property type="term" value="F:metal ion binding"/>
    <property type="evidence" value="ECO:0007669"/>
    <property type="project" value="UniProtKB-KW"/>
</dbReference>
<dbReference type="PANTHER" id="PTHR22726:SF1">
    <property type="entry name" value="METALLOENDOPEPTIDASE OMA1, MITOCHONDRIAL"/>
    <property type="match status" value="1"/>
</dbReference>
<protein>
    <submittedName>
        <fullName evidence="10">Peptidase family M48</fullName>
    </submittedName>
</protein>
<keyword evidence="1 6" id="KW-0645">Protease</keyword>
<evidence type="ECO:0000256" key="7">
    <source>
        <dbReference type="SAM" id="Phobius"/>
    </source>
</evidence>
<dbReference type="AlphaFoldDB" id="A0A1G8BVJ1"/>
<dbReference type="STRING" id="861298.SAMN04488136_11470"/>
<keyword evidence="3 6" id="KW-0378">Hydrolase</keyword>
<proteinExistence type="inferred from homology"/>
<feature type="domain" description="Peptidase M48" evidence="8">
    <location>
        <begin position="155"/>
        <end position="327"/>
    </location>
</feature>
<evidence type="ECO:0000256" key="3">
    <source>
        <dbReference type="ARBA" id="ARBA00022801"/>
    </source>
</evidence>
<dbReference type="InterPro" id="IPR051156">
    <property type="entry name" value="Mito/Outer_Membr_Metalloprot"/>
</dbReference>
<feature type="transmembrane region" description="Helical" evidence="7">
    <location>
        <begin position="94"/>
        <end position="115"/>
    </location>
</feature>
<evidence type="ECO:0000313" key="10">
    <source>
        <dbReference type="EMBL" id="SDH37205.1"/>
    </source>
</evidence>